<dbReference type="PROSITE" id="PS00518">
    <property type="entry name" value="ZF_RING_1"/>
    <property type="match status" value="1"/>
</dbReference>
<dbReference type="InterPro" id="IPR017907">
    <property type="entry name" value="Znf_RING_CS"/>
</dbReference>
<dbReference type="InterPro" id="IPR018957">
    <property type="entry name" value="Znf_C3HC4_RING-type"/>
</dbReference>
<dbReference type="GO" id="GO:0008270">
    <property type="term" value="F:zinc ion binding"/>
    <property type="evidence" value="ECO:0007669"/>
    <property type="project" value="UniProtKB-KW"/>
</dbReference>
<keyword evidence="1" id="KW-0479">Metal-binding</keyword>
<dbReference type="PROSITE" id="PS50089">
    <property type="entry name" value="ZF_RING_2"/>
    <property type="match status" value="1"/>
</dbReference>
<dbReference type="AlphaFoldDB" id="A0A6C0JIW1"/>
<keyword evidence="3" id="KW-0862">Zinc</keyword>
<dbReference type="Pfam" id="PF00097">
    <property type="entry name" value="zf-C3HC4"/>
    <property type="match status" value="1"/>
</dbReference>
<proteinExistence type="predicted"/>
<name>A0A6C0JIW1_9ZZZZ</name>
<evidence type="ECO:0000313" key="5">
    <source>
        <dbReference type="EMBL" id="QHU04377.1"/>
    </source>
</evidence>
<evidence type="ECO:0000256" key="2">
    <source>
        <dbReference type="ARBA" id="ARBA00022771"/>
    </source>
</evidence>
<dbReference type="Gene3D" id="3.30.40.10">
    <property type="entry name" value="Zinc/RING finger domain, C3HC4 (zinc finger)"/>
    <property type="match status" value="1"/>
</dbReference>
<evidence type="ECO:0000256" key="3">
    <source>
        <dbReference type="ARBA" id="ARBA00022833"/>
    </source>
</evidence>
<reference evidence="5" key="1">
    <citation type="journal article" date="2020" name="Nature">
        <title>Giant virus diversity and host interactions through global metagenomics.</title>
        <authorList>
            <person name="Schulz F."/>
            <person name="Roux S."/>
            <person name="Paez-Espino D."/>
            <person name="Jungbluth S."/>
            <person name="Walsh D.A."/>
            <person name="Denef V.J."/>
            <person name="McMahon K.D."/>
            <person name="Konstantinidis K.T."/>
            <person name="Eloe-Fadrosh E.A."/>
            <person name="Kyrpides N.C."/>
            <person name="Woyke T."/>
        </authorList>
    </citation>
    <scope>NUCLEOTIDE SEQUENCE</scope>
    <source>
        <strain evidence="5">GVMAG-M-3300027708-39</strain>
    </source>
</reference>
<sequence>MESNPETMTEINNIYVIPGNNITLNSAMRKCSFCYCEGHNITRCNNNVLVIFNDYLIYLKEQFMILHNGNRILSIQEFENYLYDYCSQSESNIKFLKYVACRFYNTRLRSTLQITINQIILRLYDIDIAWVTFHEYNFVPFNQHTPVRIGDVLNGILLNYMSNEILGGNFNINNNNNNFDSNIIFTNYEIKLKHYDNNNNENIPHIECSICYNSTEKNKCAYFECKHEYCTYCVEQLINKKHTTCPYCRAKIKSITCYTEEIYNKLNNIVNSEM</sequence>
<dbReference type="SMART" id="SM00184">
    <property type="entry name" value="RING"/>
    <property type="match status" value="1"/>
</dbReference>
<organism evidence="5">
    <name type="scientific">viral metagenome</name>
    <dbReference type="NCBI Taxonomy" id="1070528"/>
    <lineage>
        <taxon>unclassified sequences</taxon>
        <taxon>metagenomes</taxon>
        <taxon>organismal metagenomes</taxon>
    </lineage>
</organism>
<evidence type="ECO:0000259" key="4">
    <source>
        <dbReference type="PROSITE" id="PS50089"/>
    </source>
</evidence>
<dbReference type="InterPro" id="IPR013083">
    <property type="entry name" value="Znf_RING/FYVE/PHD"/>
</dbReference>
<feature type="domain" description="RING-type" evidence="4">
    <location>
        <begin position="208"/>
        <end position="249"/>
    </location>
</feature>
<dbReference type="InterPro" id="IPR001841">
    <property type="entry name" value="Znf_RING"/>
</dbReference>
<accession>A0A6C0JIW1</accession>
<dbReference type="EMBL" id="MN740396">
    <property type="protein sequence ID" value="QHU04377.1"/>
    <property type="molecule type" value="Genomic_DNA"/>
</dbReference>
<dbReference type="SUPFAM" id="SSF57850">
    <property type="entry name" value="RING/U-box"/>
    <property type="match status" value="1"/>
</dbReference>
<evidence type="ECO:0000256" key="1">
    <source>
        <dbReference type="ARBA" id="ARBA00022723"/>
    </source>
</evidence>
<keyword evidence="2" id="KW-0863">Zinc-finger</keyword>
<protein>
    <recommendedName>
        <fullName evidence="4">RING-type domain-containing protein</fullName>
    </recommendedName>
</protein>